<evidence type="ECO:0000313" key="1">
    <source>
        <dbReference type="EMBL" id="TMR15291.1"/>
    </source>
</evidence>
<dbReference type="RefSeq" id="WP_138669049.1">
    <property type="nucleotide sequence ID" value="NZ_VCKY01000102.1"/>
</dbReference>
<protein>
    <submittedName>
        <fullName evidence="1">Uncharacterized protein</fullName>
    </submittedName>
</protein>
<name>A0A5S4FCU8_9ACTN</name>
<dbReference type="EMBL" id="VCKY01000102">
    <property type="protein sequence ID" value="TMR15291.1"/>
    <property type="molecule type" value="Genomic_DNA"/>
</dbReference>
<evidence type="ECO:0000313" key="2">
    <source>
        <dbReference type="Proteomes" id="UP000309128"/>
    </source>
</evidence>
<gene>
    <name evidence="1" type="ORF">ETD86_27475</name>
</gene>
<dbReference type="Proteomes" id="UP000309128">
    <property type="component" value="Unassembled WGS sequence"/>
</dbReference>
<comment type="caution">
    <text evidence="1">The sequence shown here is derived from an EMBL/GenBank/DDBJ whole genome shotgun (WGS) entry which is preliminary data.</text>
</comment>
<organism evidence="1 2">
    <name type="scientific">Nonomuraea turkmeniaca</name>
    <dbReference type="NCBI Taxonomy" id="103838"/>
    <lineage>
        <taxon>Bacteria</taxon>
        <taxon>Bacillati</taxon>
        <taxon>Actinomycetota</taxon>
        <taxon>Actinomycetes</taxon>
        <taxon>Streptosporangiales</taxon>
        <taxon>Streptosporangiaceae</taxon>
        <taxon>Nonomuraea</taxon>
    </lineage>
</organism>
<proteinExistence type="predicted"/>
<dbReference type="AlphaFoldDB" id="A0A5S4FCU8"/>
<keyword evidence="2" id="KW-1185">Reference proteome</keyword>
<accession>A0A5S4FCU8</accession>
<sequence>MATRWRGRTVAKVDLPVEESPSAAPALYATTASPAFPVPLFAAAWNGRPFAPLSHRPAGVVAAEGLL</sequence>
<reference evidence="1 2" key="1">
    <citation type="submission" date="2019-05" db="EMBL/GenBank/DDBJ databases">
        <title>Draft genome sequence of Nonomuraea turkmeniaca DSM 43926.</title>
        <authorList>
            <person name="Saricaoglu S."/>
            <person name="Isik K."/>
        </authorList>
    </citation>
    <scope>NUCLEOTIDE SEQUENCE [LARGE SCALE GENOMIC DNA]</scope>
    <source>
        <strain evidence="1 2">DSM 43926</strain>
    </source>
</reference>